<feature type="binding site" evidence="15">
    <location>
        <position position="162"/>
    </location>
    <ligand>
        <name>substrate</name>
    </ligand>
</feature>
<feature type="active site" description="Proton acceptor" evidence="15 16">
    <location>
        <position position="263"/>
    </location>
</feature>
<feature type="binding site" evidence="15">
    <location>
        <position position="105"/>
    </location>
    <ligand>
        <name>phosphate</name>
        <dbReference type="ChEBI" id="CHEBI:43474"/>
    </ligand>
</feature>
<dbReference type="AlphaFoldDB" id="A0A367Y045"/>
<sequence length="352" mass="36803">MARIAESGVSLAVVGATGQVGGKLLEILDERDFPIRDLRLFASPRSAGKTLSYRGVEVTIEDINSDELGGIDVALFSAGGGPSKEHAPRFAAAGATVVDNSSAWRGDDEVPLVVSEVNPHAIKNAVKGIIANPNCTTMAAMPVLKVLDAEAGLERLIVSTYQAVSGSGLSGVEELAGQVENAVAQGTIRQLAHNGSAVDFPAPNNYVAPIAFDVIALAGNLVDDGLGETDEEKKLRNESRKILELPELRVSGTCVRVPVFTGHSLNINAEFRDEISADRAREILSTAPGVQLADVPTPLEAAGKDASFVGRIRPDQSAPEGKGLSLFISNDNLRKGAALNTVQIAELVVAQA</sequence>
<dbReference type="Pfam" id="PF01118">
    <property type="entry name" value="Semialdhyde_dh"/>
    <property type="match status" value="1"/>
</dbReference>
<dbReference type="GO" id="GO:0009089">
    <property type="term" value="P:lysine biosynthetic process via diaminopimelate"/>
    <property type="evidence" value="ECO:0007669"/>
    <property type="project" value="UniProtKB-UniRule"/>
</dbReference>
<evidence type="ECO:0000313" key="18">
    <source>
        <dbReference type="EMBL" id="RCK58432.1"/>
    </source>
</evidence>
<dbReference type="NCBIfam" id="TIGR01296">
    <property type="entry name" value="asd_B"/>
    <property type="match status" value="1"/>
</dbReference>
<evidence type="ECO:0000256" key="7">
    <source>
        <dbReference type="ARBA" id="ARBA00022605"/>
    </source>
</evidence>
<dbReference type="PANTHER" id="PTHR46278">
    <property type="entry name" value="DEHYDROGENASE, PUTATIVE-RELATED"/>
    <property type="match status" value="1"/>
</dbReference>
<dbReference type="InterPro" id="IPR000319">
    <property type="entry name" value="Asp-semialdehyde_DH_CS"/>
</dbReference>
<dbReference type="CDD" id="cd18131">
    <property type="entry name" value="ASADH_C_bac_euk_like"/>
    <property type="match status" value="1"/>
</dbReference>
<keyword evidence="8 15" id="KW-0791">Threonine biosynthesis</keyword>
<comment type="similarity">
    <text evidence="4 15">Belongs to the aspartate-semialdehyde dehydrogenase family.</text>
</comment>
<keyword evidence="19" id="KW-1185">Reference proteome</keyword>
<evidence type="ECO:0000256" key="3">
    <source>
        <dbReference type="ARBA" id="ARBA00005097"/>
    </source>
</evidence>
<protein>
    <recommendedName>
        <fullName evidence="6 15">Aspartate-semialdehyde dehydrogenase</fullName>
        <shortName evidence="15">ASA dehydrogenase</shortName>
        <shortName evidence="15">ASADH</shortName>
        <ecNumber evidence="6 15">1.2.1.11</ecNumber>
    </recommendedName>
    <alternativeName>
        <fullName evidence="15">Aspartate-beta-semialdehyde dehydrogenase</fullName>
    </alternativeName>
</protein>
<evidence type="ECO:0000256" key="1">
    <source>
        <dbReference type="ARBA" id="ARBA00005021"/>
    </source>
</evidence>
<dbReference type="SUPFAM" id="SSF51735">
    <property type="entry name" value="NAD(P)-binding Rossmann-fold domains"/>
    <property type="match status" value="1"/>
</dbReference>
<dbReference type="PANTHER" id="PTHR46278:SF2">
    <property type="entry name" value="ASPARTATE-SEMIALDEHYDE DEHYDROGENASE"/>
    <property type="match status" value="1"/>
</dbReference>
<dbReference type="GO" id="GO:0050661">
    <property type="term" value="F:NADP binding"/>
    <property type="evidence" value="ECO:0007669"/>
    <property type="project" value="UniProtKB-UniRule"/>
</dbReference>
<dbReference type="GO" id="GO:0046983">
    <property type="term" value="F:protein dimerization activity"/>
    <property type="evidence" value="ECO:0007669"/>
    <property type="project" value="InterPro"/>
</dbReference>
<keyword evidence="13 15" id="KW-0486">Methionine biosynthesis</keyword>
<dbReference type="InterPro" id="IPR012080">
    <property type="entry name" value="Asp_semialdehyde_DH"/>
</dbReference>
<dbReference type="GO" id="GO:0051287">
    <property type="term" value="F:NAD binding"/>
    <property type="evidence" value="ECO:0007669"/>
    <property type="project" value="InterPro"/>
</dbReference>
<evidence type="ECO:0000256" key="12">
    <source>
        <dbReference type="ARBA" id="ARBA00023154"/>
    </source>
</evidence>
<comment type="caution">
    <text evidence="15">Lacks conserved residue(s) required for the propagation of feature annotation.</text>
</comment>
<keyword evidence="10 15" id="KW-0220">Diaminopimelate biosynthesis</keyword>
<dbReference type="EMBL" id="QORO01000003">
    <property type="protein sequence ID" value="RCK58432.1"/>
    <property type="molecule type" value="Genomic_DNA"/>
</dbReference>
<comment type="catalytic activity">
    <reaction evidence="14 15">
        <text>L-aspartate 4-semialdehyde + phosphate + NADP(+) = 4-phospho-L-aspartate + NADPH + H(+)</text>
        <dbReference type="Rhea" id="RHEA:24284"/>
        <dbReference type="ChEBI" id="CHEBI:15378"/>
        <dbReference type="ChEBI" id="CHEBI:43474"/>
        <dbReference type="ChEBI" id="CHEBI:57535"/>
        <dbReference type="ChEBI" id="CHEBI:57783"/>
        <dbReference type="ChEBI" id="CHEBI:58349"/>
        <dbReference type="ChEBI" id="CHEBI:537519"/>
        <dbReference type="EC" id="1.2.1.11"/>
    </reaction>
</comment>
<dbReference type="GO" id="GO:0071266">
    <property type="term" value="P:'de novo' L-methionine biosynthetic process"/>
    <property type="evidence" value="ECO:0007669"/>
    <property type="project" value="UniProtKB-UniRule"/>
</dbReference>
<evidence type="ECO:0000256" key="13">
    <source>
        <dbReference type="ARBA" id="ARBA00023167"/>
    </source>
</evidence>
<evidence type="ECO:0000256" key="11">
    <source>
        <dbReference type="ARBA" id="ARBA00023002"/>
    </source>
</evidence>
<dbReference type="InterPro" id="IPR005986">
    <property type="entry name" value="Asp_semialdehyde_DH_beta"/>
</dbReference>
<dbReference type="InterPro" id="IPR036291">
    <property type="entry name" value="NAD(P)-bd_dom_sf"/>
</dbReference>
<dbReference type="Pfam" id="PF02774">
    <property type="entry name" value="Semialdhyde_dhC"/>
    <property type="match status" value="1"/>
</dbReference>
<dbReference type="SUPFAM" id="SSF55347">
    <property type="entry name" value="Glyceraldehyde-3-phosphate dehydrogenase-like, C-terminal domain"/>
    <property type="match status" value="1"/>
</dbReference>
<reference evidence="18 19" key="1">
    <citation type="submission" date="2018-07" db="EMBL/GenBank/DDBJ databases">
        <title>Microbacterium endoborsara sp. nov., a novel actinobacterium isolated from Borszczowia aralocaspica.</title>
        <authorList>
            <person name="An D."/>
        </authorList>
    </citation>
    <scope>NUCLEOTIDE SEQUENCE [LARGE SCALE GENOMIC DNA]</scope>
    <source>
        <strain evidence="18 19">C1.15228</strain>
    </source>
</reference>
<feature type="binding site" evidence="15">
    <location>
        <position position="332"/>
    </location>
    <ligand>
        <name>NADP(+)</name>
        <dbReference type="ChEBI" id="CHEBI:58349"/>
    </ligand>
</feature>
<evidence type="ECO:0000256" key="14">
    <source>
        <dbReference type="ARBA" id="ARBA00047891"/>
    </source>
</evidence>
<keyword evidence="11 15" id="KW-0560">Oxidoreductase</keyword>
<dbReference type="SMART" id="SM00859">
    <property type="entry name" value="Semialdhyde_dh"/>
    <property type="match status" value="1"/>
</dbReference>
<feature type="binding site" evidence="15">
    <location>
        <position position="233"/>
    </location>
    <ligand>
        <name>phosphate</name>
        <dbReference type="ChEBI" id="CHEBI:43474"/>
    </ligand>
</feature>
<evidence type="ECO:0000256" key="8">
    <source>
        <dbReference type="ARBA" id="ARBA00022697"/>
    </source>
</evidence>
<evidence type="ECO:0000256" key="2">
    <source>
        <dbReference type="ARBA" id="ARBA00005076"/>
    </source>
</evidence>
<dbReference type="PIRSF" id="PIRSF000148">
    <property type="entry name" value="ASA_dh"/>
    <property type="match status" value="1"/>
</dbReference>
<evidence type="ECO:0000256" key="4">
    <source>
        <dbReference type="ARBA" id="ARBA00010584"/>
    </source>
</evidence>
<dbReference type="PROSITE" id="PS01103">
    <property type="entry name" value="ASD"/>
    <property type="match status" value="1"/>
</dbReference>
<dbReference type="CDD" id="cd02316">
    <property type="entry name" value="VcASADH2_like_N"/>
    <property type="match status" value="1"/>
</dbReference>
<keyword evidence="12 15" id="KW-0457">Lysine biosynthesis</keyword>
<evidence type="ECO:0000256" key="16">
    <source>
        <dbReference type="PIRSR" id="PIRSR000148-1"/>
    </source>
</evidence>
<dbReference type="EC" id="1.2.1.11" evidence="6 15"/>
<evidence type="ECO:0000256" key="6">
    <source>
        <dbReference type="ARBA" id="ARBA00013120"/>
    </source>
</evidence>
<name>A0A367Y045_9MICO</name>
<comment type="pathway">
    <text evidence="2 15">Amino-acid biosynthesis; L-lysine biosynthesis via DAP pathway; (S)-tetrahydrodipicolinate from L-aspartate: step 2/4.</text>
</comment>
<dbReference type="RefSeq" id="WP_114118036.1">
    <property type="nucleotide sequence ID" value="NZ_BMHU01000002.1"/>
</dbReference>
<feature type="binding site" evidence="15">
    <location>
        <begin position="45"/>
        <end position="46"/>
    </location>
    <ligand>
        <name>NADP(+)</name>
        <dbReference type="ChEBI" id="CHEBI:58349"/>
    </ligand>
</feature>
<dbReference type="GO" id="GO:0004073">
    <property type="term" value="F:aspartate-semialdehyde dehydrogenase activity"/>
    <property type="evidence" value="ECO:0007669"/>
    <property type="project" value="UniProtKB-UniRule"/>
</dbReference>
<dbReference type="GO" id="GO:0009088">
    <property type="term" value="P:threonine biosynthetic process"/>
    <property type="evidence" value="ECO:0007669"/>
    <property type="project" value="UniProtKB-UniRule"/>
</dbReference>
<dbReference type="NCBIfam" id="NF011456">
    <property type="entry name" value="PRK14874.1"/>
    <property type="match status" value="1"/>
</dbReference>
<feature type="binding site" evidence="15">
    <location>
        <begin position="17"/>
        <end position="20"/>
    </location>
    <ligand>
        <name>NADP(+)</name>
        <dbReference type="ChEBI" id="CHEBI:58349"/>
    </ligand>
</feature>
<keyword evidence="9 15" id="KW-0521">NADP</keyword>
<evidence type="ECO:0000256" key="5">
    <source>
        <dbReference type="ARBA" id="ARBA00011738"/>
    </source>
</evidence>
<accession>A0A367Y045</accession>
<feature type="domain" description="Semialdehyde dehydrogenase NAD-binding" evidence="17">
    <location>
        <begin position="10"/>
        <end position="125"/>
    </location>
</feature>
<evidence type="ECO:0000256" key="9">
    <source>
        <dbReference type="ARBA" id="ARBA00022857"/>
    </source>
</evidence>
<dbReference type="GO" id="GO:0019877">
    <property type="term" value="P:diaminopimelate biosynthetic process"/>
    <property type="evidence" value="ECO:0007669"/>
    <property type="project" value="UniProtKB-UniRule"/>
</dbReference>
<dbReference type="InterPro" id="IPR000534">
    <property type="entry name" value="Semialdehyde_DH_NAD-bd"/>
</dbReference>
<proteinExistence type="inferred from homology"/>
<feature type="binding site" evidence="15">
    <location>
        <position position="256"/>
    </location>
    <ligand>
        <name>substrate</name>
    </ligand>
</feature>
<dbReference type="UniPathway" id="UPA00034">
    <property type="reaction ID" value="UER00016"/>
</dbReference>
<dbReference type="OrthoDB" id="9805684at2"/>
<comment type="caution">
    <text evidence="18">The sequence shown here is derived from an EMBL/GenBank/DDBJ whole genome shotgun (WGS) entry which is preliminary data.</text>
</comment>
<feature type="binding site" evidence="15">
    <location>
        <begin position="165"/>
        <end position="166"/>
    </location>
    <ligand>
        <name>NADP(+)</name>
        <dbReference type="ChEBI" id="CHEBI:58349"/>
    </ligand>
</feature>
<dbReference type="Proteomes" id="UP000253508">
    <property type="component" value="Unassembled WGS sequence"/>
</dbReference>
<comment type="function">
    <text evidence="15">Catalyzes the NADPH-dependent formation of L-aspartate-semialdehyde (L-ASA) by the reductive dephosphorylation of L-aspartyl-4-phosphate.</text>
</comment>
<dbReference type="Gene3D" id="3.30.360.10">
    <property type="entry name" value="Dihydrodipicolinate Reductase, domain 2"/>
    <property type="match status" value="1"/>
</dbReference>
<dbReference type="InterPro" id="IPR012280">
    <property type="entry name" value="Semialdhyde_DH_dimer_dom"/>
</dbReference>
<dbReference type="UniPathway" id="UPA00051">
    <property type="reaction ID" value="UER00464"/>
</dbReference>
<evidence type="ECO:0000259" key="17">
    <source>
        <dbReference type="SMART" id="SM00859"/>
    </source>
</evidence>
<comment type="pathway">
    <text evidence="3 15">Amino-acid biosynthesis; L-threonine biosynthesis; L-threonine from L-aspartate: step 2/5.</text>
</comment>
<evidence type="ECO:0000313" key="19">
    <source>
        <dbReference type="Proteomes" id="UP000253508"/>
    </source>
</evidence>
<evidence type="ECO:0000256" key="10">
    <source>
        <dbReference type="ARBA" id="ARBA00022915"/>
    </source>
</evidence>
<dbReference type="HAMAP" id="MF_02121">
    <property type="entry name" value="ASADH"/>
    <property type="match status" value="1"/>
</dbReference>
<evidence type="ECO:0000256" key="15">
    <source>
        <dbReference type="HAMAP-Rule" id="MF_02121"/>
    </source>
</evidence>
<gene>
    <name evidence="15" type="primary">asd</name>
    <name evidence="18" type="ORF">DTO57_09705</name>
</gene>
<organism evidence="18 19">
    <name type="scientific">Microbacterium sorbitolivorans</name>
    <dbReference type="NCBI Taxonomy" id="1867410"/>
    <lineage>
        <taxon>Bacteria</taxon>
        <taxon>Bacillati</taxon>
        <taxon>Actinomycetota</taxon>
        <taxon>Actinomycetes</taxon>
        <taxon>Micrococcales</taxon>
        <taxon>Microbacteriaceae</taxon>
        <taxon>Microbacterium</taxon>
    </lineage>
</organism>
<feature type="active site" description="Acyl-thioester intermediate" evidence="15 16">
    <location>
        <position position="135"/>
    </location>
</feature>
<dbReference type="Gene3D" id="3.40.50.720">
    <property type="entry name" value="NAD(P)-binding Rossmann-like Domain"/>
    <property type="match status" value="1"/>
</dbReference>
<comment type="subunit">
    <text evidence="5 15">Homodimer.</text>
</comment>
<keyword evidence="7 15" id="KW-0028">Amino-acid biosynthesis</keyword>
<dbReference type="UniPathway" id="UPA00050">
    <property type="reaction ID" value="UER00463"/>
</dbReference>
<dbReference type="GO" id="GO:0009097">
    <property type="term" value="P:isoleucine biosynthetic process"/>
    <property type="evidence" value="ECO:0007669"/>
    <property type="project" value="UniProtKB-UniRule"/>
</dbReference>
<comment type="pathway">
    <text evidence="1 15">Amino-acid biosynthesis; L-methionine biosynthesis via de novo pathway; L-homoserine from L-aspartate: step 2/3.</text>
</comment>